<gene>
    <name evidence="1" type="ORF">PSS4_v1_1740021</name>
</gene>
<sequence>MDVHAYNWVTRGDSMFERGVVGKPLIVAEPDDNRRKGVKR</sequence>
<evidence type="ECO:0000313" key="1">
    <source>
        <dbReference type="EMBL" id="CUV20817.1"/>
    </source>
</evidence>
<organism evidence="1">
    <name type="scientific">Ralstonia solanacearum</name>
    <name type="common">Pseudomonas solanacearum</name>
    <dbReference type="NCBI Taxonomy" id="305"/>
    <lineage>
        <taxon>Bacteria</taxon>
        <taxon>Pseudomonadati</taxon>
        <taxon>Pseudomonadota</taxon>
        <taxon>Betaproteobacteria</taxon>
        <taxon>Burkholderiales</taxon>
        <taxon>Burkholderiaceae</taxon>
        <taxon>Ralstonia</taxon>
        <taxon>Ralstonia solanacearum species complex</taxon>
    </lineage>
</organism>
<reference evidence="1" key="1">
    <citation type="submission" date="2015-10" db="EMBL/GenBank/DDBJ databases">
        <authorList>
            <person name="Gilbert D.G."/>
        </authorList>
    </citation>
    <scope>NUCLEOTIDE SEQUENCE</scope>
    <source>
        <strain evidence="1">Phyl III-seqv23</strain>
    </source>
</reference>
<proteinExistence type="predicted"/>
<dbReference type="AlphaFoldDB" id="A0A0S4UF42"/>
<name>A0A0S4UF42_RALSL</name>
<dbReference type="EMBL" id="LN899821">
    <property type="protein sequence ID" value="CUV20817.1"/>
    <property type="molecule type" value="Genomic_DNA"/>
</dbReference>
<accession>A0A0S4UF42</accession>
<protein>
    <submittedName>
        <fullName evidence="1">Uncharacterized protein</fullName>
    </submittedName>
</protein>